<protein>
    <submittedName>
        <fullName evidence="1">Uncharacterized protein</fullName>
    </submittedName>
</protein>
<name>A0A9X7IK80_9MYCO</name>
<proteinExistence type="predicted"/>
<organism evidence="1 2">
    <name type="scientific">Mycolicibacter virginiensis</name>
    <dbReference type="NCBI Taxonomy" id="1795032"/>
    <lineage>
        <taxon>Bacteria</taxon>
        <taxon>Bacillati</taxon>
        <taxon>Actinomycetota</taxon>
        <taxon>Actinomycetes</taxon>
        <taxon>Mycobacteriales</taxon>
        <taxon>Mycobacteriaceae</taxon>
        <taxon>Mycolicibacter</taxon>
    </lineage>
</organism>
<dbReference type="AlphaFoldDB" id="A0A9X7IK80"/>
<dbReference type="InterPro" id="IPR049934">
    <property type="entry name" value="GjpA-like"/>
</dbReference>
<dbReference type="Proteomes" id="UP000237911">
    <property type="component" value="Unassembled WGS sequence"/>
</dbReference>
<evidence type="ECO:0000313" key="2">
    <source>
        <dbReference type="Proteomes" id="UP000237911"/>
    </source>
</evidence>
<gene>
    <name evidence="1" type="ORF">C5U48_18970</name>
</gene>
<dbReference type="NCBIfam" id="NF033942">
    <property type="entry name" value="GjpA"/>
    <property type="match status" value="1"/>
</dbReference>
<evidence type="ECO:0000313" key="1">
    <source>
        <dbReference type="EMBL" id="PQM50671.1"/>
    </source>
</evidence>
<comment type="caution">
    <text evidence="1">The sequence shown here is derived from an EMBL/GenBank/DDBJ whole genome shotgun (WGS) entry which is preliminary data.</text>
</comment>
<dbReference type="RefSeq" id="WP_046285303.1">
    <property type="nucleotide sequence ID" value="NZ_CP092430.2"/>
</dbReference>
<reference evidence="1 2" key="1">
    <citation type="submission" date="2018-02" db="EMBL/GenBank/DDBJ databases">
        <title>Draft genome sequence of Mycobacterium virginiense isolated from mud of a swine farm in Japan.</title>
        <authorList>
            <person name="Ohya K."/>
        </authorList>
    </citation>
    <scope>NUCLEOTIDE SEQUENCE [LARGE SCALE GENOMIC DNA]</scope>
    <source>
        <strain evidence="1 2">GF75</strain>
    </source>
</reference>
<sequence>MAVQKTLRPYATAGIAIVGATLITVPPAVASLPDVPQAHDVALTSFLTDAMAPWIEQYNIAAENATVLANNFNLAPFVAFQQFIANQYGYFQEILNDPSKIPDVVNEMQEHLRAVNNAYTMLGIAADDPTAATTILHTLSGGADLSTFTLGHSLLFGLLPQLLPAFLPAGTDVEPINAIINFISSPMSGMIMGMIGPGISPWVALMNSINDGDGLNEILANMTGAFFNGATLNLDFILPMLDGVVPPGTLSHLDFAFGGLLTPGSVANAAYTTYDASGNIVSEVPAVGGSIFNSVGLAIDASGFLGVPLTLTVESHGVGPIGAMMGWEQAITGLLGGAAWNWDGKNPGQPPVEPPLSGFSFPVVPSDFFDDGGAGSSVGDAADWASLLDALGL</sequence>
<accession>A0A9X7IK80</accession>
<dbReference type="EMBL" id="PUEV01000100">
    <property type="protein sequence ID" value="PQM50671.1"/>
    <property type="molecule type" value="Genomic_DNA"/>
</dbReference>
<keyword evidence="2" id="KW-1185">Reference proteome</keyword>